<name>A0A0K2TKP7_LEPSM</name>
<reference evidence="1" key="1">
    <citation type="submission" date="2014-05" db="EMBL/GenBank/DDBJ databases">
        <authorList>
            <person name="Chronopoulou M."/>
        </authorList>
    </citation>
    <scope>NUCLEOTIDE SEQUENCE</scope>
    <source>
        <tissue evidence="1">Whole organism</tissue>
    </source>
</reference>
<accession>A0A0K2TKP7</accession>
<dbReference type="AlphaFoldDB" id="A0A0K2TKP7"/>
<evidence type="ECO:0000313" key="1">
    <source>
        <dbReference type="EMBL" id="CDW26071.1"/>
    </source>
</evidence>
<protein>
    <submittedName>
        <fullName evidence="1">Uncharacterized protein</fullName>
    </submittedName>
</protein>
<proteinExistence type="predicted"/>
<sequence>MPRTSCKMTETIFIDIKHSNDTYLCGPDLTHYKHINFRHGPCLKWDSQKAFSTAG</sequence>
<dbReference type="EMBL" id="HACA01008710">
    <property type="protein sequence ID" value="CDW26071.1"/>
    <property type="molecule type" value="Transcribed_RNA"/>
</dbReference>
<organism evidence="1">
    <name type="scientific">Lepeophtheirus salmonis</name>
    <name type="common">Salmon louse</name>
    <name type="synonym">Caligus salmonis</name>
    <dbReference type="NCBI Taxonomy" id="72036"/>
    <lineage>
        <taxon>Eukaryota</taxon>
        <taxon>Metazoa</taxon>
        <taxon>Ecdysozoa</taxon>
        <taxon>Arthropoda</taxon>
        <taxon>Crustacea</taxon>
        <taxon>Multicrustacea</taxon>
        <taxon>Hexanauplia</taxon>
        <taxon>Copepoda</taxon>
        <taxon>Siphonostomatoida</taxon>
        <taxon>Caligidae</taxon>
        <taxon>Lepeophtheirus</taxon>
    </lineage>
</organism>